<dbReference type="InterPro" id="IPR042119">
    <property type="entry name" value="QueA_dom2"/>
</dbReference>
<dbReference type="NCBIfam" id="NF001140">
    <property type="entry name" value="PRK00147.1"/>
    <property type="match status" value="1"/>
</dbReference>
<dbReference type="HAMAP" id="MF_00113">
    <property type="entry name" value="QueA"/>
    <property type="match status" value="1"/>
</dbReference>
<name>G4QCB1_TAYAM</name>
<dbReference type="Gene3D" id="3.40.1780.10">
    <property type="entry name" value="QueA-like"/>
    <property type="match status" value="1"/>
</dbReference>
<comment type="function">
    <text evidence="13">Transfers and isomerizes the ribose moiety from AdoMet to the 7-aminomethyl group of 7-deazaguanine (preQ1-tRNA) to give epoxyqueuosine (oQ-tRNA).</text>
</comment>
<dbReference type="InterPro" id="IPR003699">
    <property type="entry name" value="QueA"/>
</dbReference>
<dbReference type="GO" id="GO:0005737">
    <property type="term" value="C:cytoplasm"/>
    <property type="evidence" value="ECO:0007669"/>
    <property type="project" value="UniProtKB-SubCell"/>
</dbReference>
<comment type="similarity">
    <text evidence="9 13">Belongs to the QueA family.</text>
</comment>
<keyword evidence="15" id="KW-1185">Reference proteome</keyword>
<comment type="subunit">
    <text evidence="3 13">Monomer.</text>
</comment>
<keyword evidence="5 13" id="KW-0808">Transferase</keyword>
<keyword evidence="4 13" id="KW-0963">Cytoplasm</keyword>
<evidence type="ECO:0000256" key="9">
    <source>
        <dbReference type="ARBA" id="ARBA00061210"/>
    </source>
</evidence>
<dbReference type="eggNOG" id="COG0809">
    <property type="taxonomic scope" value="Bacteria"/>
</dbReference>
<dbReference type="Gene3D" id="2.40.10.240">
    <property type="entry name" value="QueA-like"/>
    <property type="match status" value="1"/>
</dbReference>
<comment type="catalytic activity">
    <reaction evidence="8 13">
        <text>7-aminomethyl-7-carbaguanosine(34) in tRNA + S-adenosyl-L-methionine = epoxyqueuosine(34) in tRNA + adenine + L-methionine + 2 H(+)</text>
        <dbReference type="Rhea" id="RHEA:32155"/>
        <dbReference type="Rhea" id="RHEA-COMP:10342"/>
        <dbReference type="Rhea" id="RHEA-COMP:18582"/>
        <dbReference type="ChEBI" id="CHEBI:15378"/>
        <dbReference type="ChEBI" id="CHEBI:16708"/>
        <dbReference type="ChEBI" id="CHEBI:57844"/>
        <dbReference type="ChEBI" id="CHEBI:59789"/>
        <dbReference type="ChEBI" id="CHEBI:82833"/>
        <dbReference type="ChEBI" id="CHEBI:194443"/>
        <dbReference type="EC" id="2.4.99.17"/>
    </reaction>
</comment>
<evidence type="ECO:0000313" key="15">
    <source>
        <dbReference type="Proteomes" id="UP000009284"/>
    </source>
</evidence>
<dbReference type="AlphaFoldDB" id="G4QCB1"/>
<keyword evidence="7 13" id="KW-0671">Queuosine biosynthesis</keyword>
<evidence type="ECO:0000256" key="8">
    <source>
        <dbReference type="ARBA" id="ARBA00052751"/>
    </source>
</evidence>
<dbReference type="KEGG" id="tas:TASI_1337"/>
<comment type="subcellular location">
    <subcellularLocation>
        <location evidence="1 13">Cytoplasm</location>
    </subcellularLocation>
</comment>
<keyword evidence="14" id="KW-0413">Isomerase</keyword>
<dbReference type="RefSeq" id="WP_014111974.1">
    <property type="nucleotide sequence ID" value="NC_016043.1"/>
</dbReference>
<dbReference type="Proteomes" id="UP000009284">
    <property type="component" value="Chromosome"/>
</dbReference>
<reference key="1">
    <citation type="submission" date="2011-09" db="EMBL/GenBank/DDBJ databases">
        <title>Genomic characterization of the Taylorella genus.</title>
        <authorList>
            <person name="Hebert L."/>
            <person name="Moumen B."/>
            <person name="Pons N."/>
            <person name="Duquesne F."/>
            <person name="Breuil M.-F."/>
            <person name="Goux D."/>
            <person name="Batto J.-M."/>
            <person name="Renault P."/>
            <person name="Laugier C."/>
            <person name="Petry S."/>
        </authorList>
    </citation>
    <scope>NUCLEOTIDE SEQUENCE</scope>
    <source>
        <strain>MCE3</strain>
    </source>
</reference>
<dbReference type="GO" id="GO:0051075">
    <property type="term" value="F:S-adenosylmethionine:tRNA ribosyltransferase-isomerase activity"/>
    <property type="evidence" value="ECO:0007669"/>
    <property type="project" value="UniProtKB-EC"/>
</dbReference>
<evidence type="ECO:0000256" key="4">
    <source>
        <dbReference type="ARBA" id="ARBA00022490"/>
    </source>
</evidence>
<dbReference type="SUPFAM" id="SSF111337">
    <property type="entry name" value="QueA-like"/>
    <property type="match status" value="1"/>
</dbReference>
<protein>
    <recommendedName>
        <fullName evidence="11 13">S-adenosylmethionine:tRNA ribosyltransferase-isomerase</fullName>
        <ecNumber evidence="10 13">2.4.99.17</ecNumber>
    </recommendedName>
    <alternativeName>
        <fullName evidence="12 13">Queuosine biosynthesis protein QueA</fullName>
    </alternativeName>
</protein>
<dbReference type="EMBL" id="CP003059">
    <property type="protein sequence ID" value="AEP37080.1"/>
    <property type="molecule type" value="Genomic_DNA"/>
</dbReference>
<evidence type="ECO:0000256" key="11">
    <source>
        <dbReference type="ARBA" id="ARBA00069325"/>
    </source>
</evidence>
<dbReference type="GO" id="GO:0008616">
    <property type="term" value="P:tRNA queuosine(34) biosynthetic process"/>
    <property type="evidence" value="ECO:0007669"/>
    <property type="project" value="UniProtKB-UniRule"/>
</dbReference>
<dbReference type="InterPro" id="IPR036100">
    <property type="entry name" value="QueA_sf"/>
</dbReference>
<evidence type="ECO:0000256" key="12">
    <source>
        <dbReference type="ARBA" id="ARBA00076160"/>
    </source>
</evidence>
<evidence type="ECO:0000256" key="3">
    <source>
        <dbReference type="ARBA" id="ARBA00011245"/>
    </source>
</evidence>
<sequence>MYKNVYKKEDFFYELPPERIAQRPTKHRTESRLLHVKPDGTWADLAFPQIKSLLRINDLLIFNNTRVIKARLFGQKSTGGKIECLIERVVSPNRAVVHLRFSKRPQNGSNLLFGEGVQALVVEQDSDEFTLEFSEPVMEVLERIGQLPLPPYIKHNPDEFDYERYQTVYASREGAIAAPTAGLHFDDKLLEEIKSLGVQETMVTLHVGSGTFKPVITSDLNDHVMHSEWFEVTSETCDAIAECRKSGGRVIAVGTTSVRAIESAAALAGMTEEGAPKPFTGDTKLFITPGYEPLVIDGMITNFHLPESTLLMLVASWMGFETMHKVYKHAVEAEYRFFSYGDAMYIEPNF</sequence>
<dbReference type="FunFam" id="3.40.1780.10:FF:000001">
    <property type="entry name" value="S-adenosylmethionine:tRNA ribosyltransferase-isomerase"/>
    <property type="match status" value="1"/>
</dbReference>
<dbReference type="STRING" id="1008459.TASI_1337"/>
<evidence type="ECO:0000256" key="6">
    <source>
        <dbReference type="ARBA" id="ARBA00022691"/>
    </source>
</evidence>
<evidence type="ECO:0000256" key="13">
    <source>
        <dbReference type="HAMAP-Rule" id="MF_00113"/>
    </source>
</evidence>
<evidence type="ECO:0000256" key="7">
    <source>
        <dbReference type="ARBA" id="ARBA00022785"/>
    </source>
</evidence>
<gene>
    <name evidence="13" type="primary">queA</name>
    <name evidence="14" type="ordered locus">TASI_1337</name>
</gene>
<dbReference type="OrthoDB" id="9805933at2"/>
<dbReference type="UniPathway" id="UPA00392"/>
<dbReference type="PANTHER" id="PTHR30307">
    <property type="entry name" value="S-ADENOSYLMETHIONINE:TRNA RIBOSYLTRANSFERASE-ISOMERASE"/>
    <property type="match status" value="1"/>
</dbReference>
<evidence type="ECO:0000256" key="1">
    <source>
        <dbReference type="ARBA" id="ARBA00004496"/>
    </source>
</evidence>
<keyword evidence="6 13" id="KW-0949">S-adenosyl-L-methionine</keyword>
<dbReference type="PANTHER" id="PTHR30307:SF0">
    <property type="entry name" value="S-ADENOSYLMETHIONINE:TRNA RIBOSYLTRANSFERASE-ISOMERASE"/>
    <property type="match status" value="1"/>
</dbReference>
<dbReference type="EC" id="2.4.99.17" evidence="10 13"/>
<evidence type="ECO:0000256" key="5">
    <source>
        <dbReference type="ARBA" id="ARBA00022679"/>
    </source>
</evidence>
<dbReference type="Pfam" id="PF02547">
    <property type="entry name" value="Queuosine_synth"/>
    <property type="match status" value="1"/>
</dbReference>
<dbReference type="HOGENOM" id="CLU_039110_1_0_4"/>
<dbReference type="NCBIfam" id="TIGR00113">
    <property type="entry name" value="queA"/>
    <property type="match status" value="1"/>
</dbReference>
<evidence type="ECO:0000256" key="10">
    <source>
        <dbReference type="ARBA" id="ARBA00066503"/>
    </source>
</evidence>
<reference evidence="14 15" key="2">
    <citation type="journal article" date="2012" name="PLoS ONE">
        <title>Genomic characterization of the taylorella genus.</title>
        <authorList>
            <person name="Hebert L."/>
            <person name="Moumen B."/>
            <person name="Pons N."/>
            <person name="Duquesne F."/>
            <person name="Breuil M.F."/>
            <person name="Goux D."/>
            <person name="Batto J.M."/>
            <person name="Laugier C."/>
            <person name="Renault P."/>
            <person name="Petry S."/>
        </authorList>
    </citation>
    <scope>NUCLEOTIDE SEQUENCE [LARGE SCALE GENOMIC DNA]</scope>
    <source>
        <strain evidence="14 15">MCE3</strain>
    </source>
</reference>
<evidence type="ECO:0000256" key="2">
    <source>
        <dbReference type="ARBA" id="ARBA00004691"/>
    </source>
</evidence>
<evidence type="ECO:0000313" key="14">
    <source>
        <dbReference type="EMBL" id="AEP37080.1"/>
    </source>
</evidence>
<proteinExistence type="inferred from homology"/>
<comment type="pathway">
    <text evidence="2 13">tRNA modification; tRNA-queuosine biosynthesis.</text>
</comment>
<accession>G4QCB1</accession>
<organism evidence="14 15">
    <name type="scientific">Taylorella asinigenitalis (strain MCE3)</name>
    <dbReference type="NCBI Taxonomy" id="1008459"/>
    <lineage>
        <taxon>Bacteria</taxon>
        <taxon>Pseudomonadati</taxon>
        <taxon>Pseudomonadota</taxon>
        <taxon>Betaproteobacteria</taxon>
        <taxon>Burkholderiales</taxon>
        <taxon>Alcaligenaceae</taxon>
        <taxon>Taylorella</taxon>
    </lineage>
</organism>
<dbReference type="InterPro" id="IPR042118">
    <property type="entry name" value="QueA_dom1"/>
</dbReference>